<comment type="similarity">
    <text evidence="2">Belongs to the AB hydrolase superfamily. Lipase family.</text>
</comment>
<dbReference type="Gene3D" id="1.10.260.130">
    <property type="match status" value="1"/>
</dbReference>
<evidence type="ECO:0000313" key="4">
    <source>
        <dbReference type="Proteomes" id="UP000054321"/>
    </source>
</evidence>
<dbReference type="Gene3D" id="3.40.50.1820">
    <property type="entry name" value="alpha/beta hydrolase"/>
    <property type="match status" value="1"/>
</dbReference>
<dbReference type="EMBL" id="KN832905">
    <property type="protein sequence ID" value="KIM92815.1"/>
    <property type="molecule type" value="Genomic_DNA"/>
</dbReference>
<keyword evidence="1" id="KW-0378">Hydrolase</keyword>
<feature type="signal peptide" evidence="2">
    <location>
        <begin position="1"/>
        <end position="18"/>
    </location>
</feature>
<name>A0A0C3G9C9_OIDMZ</name>
<gene>
    <name evidence="3" type="ORF">OIDMADRAFT_173763</name>
</gene>
<dbReference type="GO" id="GO:0016042">
    <property type="term" value="P:lipid catabolic process"/>
    <property type="evidence" value="ECO:0007669"/>
    <property type="project" value="UniProtKB-UniRule"/>
</dbReference>
<dbReference type="PANTHER" id="PTHR34853">
    <property type="match status" value="1"/>
</dbReference>
<evidence type="ECO:0000256" key="2">
    <source>
        <dbReference type="PIRNR" id="PIRNR029171"/>
    </source>
</evidence>
<reference evidence="3 4" key="1">
    <citation type="submission" date="2014-04" db="EMBL/GenBank/DDBJ databases">
        <authorList>
            <consortium name="DOE Joint Genome Institute"/>
            <person name="Kuo A."/>
            <person name="Martino E."/>
            <person name="Perotto S."/>
            <person name="Kohler A."/>
            <person name="Nagy L.G."/>
            <person name="Floudas D."/>
            <person name="Copeland A."/>
            <person name="Barry K.W."/>
            <person name="Cichocki N."/>
            <person name="Veneault-Fourrey C."/>
            <person name="LaButti K."/>
            <person name="Lindquist E.A."/>
            <person name="Lipzen A."/>
            <person name="Lundell T."/>
            <person name="Morin E."/>
            <person name="Murat C."/>
            <person name="Sun H."/>
            <person name="Tunlid A."/>
            <person name="Henrissat B."/>
            <person name="Grigoriev I.V."/>
            <person name="Hibbett D.S."/>
            <person name="Martin F."/>
            <person name="Nordberg H.P."/>
            <person name="Cantor M.N."/>
            <person name="Hua S.X."/>
        </authorList>
    </citation>
    <scope>NUCLEOTIDE SEQUENCE [LARGE SCALE GENOMIC DNA]</scope>
    <source>
        <strain evidence="3 4">Zn</strain>
    </source>
</reference>
<keyword evidence="2" id="KW-0732">Signal</keyword>
<feature type="chain" id="PRO_5013436245" description="LIP-domain-containing protein" evidence="2">
    <location>
        <begin position="19"/>
        <end position="426"/>
    </location>
</feature>
<sequence>MLSSWLLAGAALFAVSRGAPLEVEERNYVTSPIPPSKDPFYTAPPGYQSASPGAILRSRPAPGNLTAIIGNCSAAYNILYRTTDSQYQPSWAVTTLFVPLASALEGSSHSKGSSSAGSLLSYQIPYDSADVDDSPSFSLYEGEEPDITAALGLGWYVNVPDYEGPKAAFTAGVQSGHATIDSVRAVLASNHGVHSDARIAMWGYSGGALASEWAAELQIQYAPELKFSGAALGGLTPNITSVLYSVNGSVYVGLVPSGVLGLASQHPDFNTALLEGLKPSGPFNKTGFLAAKEMSYVEAGDYYNEQDIFAYFTQGADFFKMPVISHVLNTDGQMGFHGVPNMPLFVYKAIHDTLSKIEDTDALVETYCNYGTNIVYQRNTVGGHEADSVNGDPSAFAWLVSLLEGTLVQNSCVTQDVTQNITSYPY</sequence>
<protein>
    <recommendedName>
        <fullName evidence="5">LIP-domain-containing protein</fullName>
    </recommendedName>
</protein>
<organism evidence="3 4">
    <name type="scientific">Oidiodendron maius (strain Zn)</name>
    <dbReference type="NCBI Taxonomy" id="913774"/>
    <lineage>
        <taxon>Eukaryota</taxon>
        <taxon>Fungi</taxon>
        <taxon>Dikarya</taxon>
        <taxon>Ascomycota</taxon>
        <taxon>Pezizomycotina</taxon>
        <taxon>Leotiomycetes</taxon>
        <taxon>Leotiomycetes incertae sedis</taxon>
        <taxon>Myxotrichaceae</taxon>
        <taxon>Oidiodendron</taxon>
    </lineage>
</organism>
<dbReference type="HOGENOM" id="CLU_029538_5_2_1"/>
<dbReference type="PIRSF" id="PIRSF029171">
    <property type="entry name" value="Esterase_LipA"/>
    <property type="match status" value="1"/>
</dbReference>
<reference evidence="4" key="2">
    <citation type="submission" date="2015-01" db="EMBL/GenBank/DDBJ databases">
        <title>Evolutionary Origins and Diversification of the Mycorrhizal Mutualists.</title>
        <authorList>
            <consortium name="DOE Joint Genome Institute"/>
            <consortium name="Mycorrhizal Genomics Consortium"/>
            <person name="Kohler A."/>
            <person name="Kuo A."/>
            <person name="Nagy L.G."/>
            <person name="Floudas D."/>
            <person name="Copeland A."/>
            <person name="Barry K.W."/>
            <person name="Cichocki N."/>
            <person name="Veneault-Fourrey C."/>
            <person name="LaButti K."/>
            <person name="Lindquist E.A."/>
            <person name="Lipzen A."/>
            <person name="Lundell T."/>
            <person name="Morin E."/>
            <person name="Murat C."/>
            <person name="Riley R."/>
            <person name="Ohm R."/>
            <person name="Sun H."/>
            <person name="Tunlid A."/>
            <person name="Henrissat B."/>
            <person name="Grigoriev I.V."/>
            <person name="Hibbett D.S."/>
            <person name="Martin F."/>
        </authorList>
    </citation>
    <scope>NUCLEOTIDE SEQUENCE [LARGE SCALE GENOMIC DNA]</scope>
    <source>
        <strain evidence="4">Zn</strain>
    </source>
</reference>
<dbReference type="SUPFAM" id="SSF53474">
    <property type="entry name" value="alpha/beta-Hydrolases"/>
    <property type="match status" value="1"/>
</dbReference>
<dbReference type="Proteomes" id="UP000054321">
    <property type="component" value="Unassembled WGS sequence"/>
</dbReference>
<dbReference type="InterPro" id="IPR005152">
    <property type="entry name" value="Lipase_secreted"/>
</dbReference>
<dbReference type="PANTHER" id="PTHR34853:SF5">
    <property type="entry name" value="LIP-DOMAIN-CONTAINING PROTEIN-RELATED"/>
    <property type="match status" value="1"/>
</dbReference>
<dbReference type="Pfam" id="PF03583">
    <property type="entry name" value="LIP"/>
    <property type="match status" value="1"/>
</dbReference>
<dbReference type="GO" id="GO:0004806">
    <property type="term" value="F:triacylglycerol lipase activity"/>
    <property type="evidence" value="ECO:0007669"/>
    <property type="project" value="UniProtKB-UniRule"/>
</dbReference>
<dbReference type="InterPro" id="IPR029058">
    <property type="entry name" value="AB_hydrolase_fold"/>
</dbReference>
<dbReference type="InParanoid" id="A0A0C3G9C9"/>
<dbReference type="OrthoDB" id="2373480at2759"/>
<accession>A0A0C3G9C9</accession>
<evidence type="ECO:0000256" key="1">
    <source>
        <dbReference type="ARBA" id="ARBA00022801"/>
    </source>
</evidence>
<keyword evidence="4" id="KW-1185">Reference proteome</keyword>
<evidence type="ECO:0000313" key="3">
    <source>
        <dbReference type="EMBL" id="KIM92815.1"/>
    </source>
</evidence>
<evidence type="ECO:0008006" key="5">
    <source>
        <dbReference type="Google" id="ProtNLM"/>
    </source>
</evidence>
<dbReference type="AlphaFoldDB" id="A0A0C3G9C9"/>
<proteinExistence type="inferred from homology"/>